<name>A0ABU7XUQ6_9FLAO</name>
<dbReference type="RefSeq" id="WP_303306528.1">
    <property type="nucleotide sequence ID" value="NZ_JAODOP010000004.1"/>
</dbReference>
<dbReference type="EMBL" id="JAODOP010000004">
    <property type="protein sequence ID" value="MEF3834194.1"/>
    <property type="molecule type" value="Genomic_DNA"/>
</dbReference>
<evidence type="ECO:0000313" key="1">
    <source>
        <dbReference type="EMBL" id="MEF3834194.1"/>
    </source>
</evidence>
<keyword evidence="2" id="KW-1185">Reference proteome</keyword>
<protein>
    <submittedName>
        <fullName evidence="1">Uncharacterized protein</fullName>
    </submittedName>
</protein>
<evidence type="ECO:0000313" key="2">
    <source>
        <dbReference type="Proteomes" id="UP001337305"/>
    </source>
</evidence>
<organism evidence="1 2">
    <name type="scientific">Flavivirga spongiicola</name>
    <dbReference type="NCBI Taxonomy" id="421621"/>
    <lineage>
        <taxon>Bacteria</taxon>
        <taxon>Pseudomonadati</taxon>
        <taxon>Bacteroidota</taxon>
        <taxon>Flavobacteriia</taxon>
        <taxon>Flavobacteriales</taxon>
        <taxon>Flavobacteriaceae</taxon>
        <taxon>Flavivirga</taxon>
    </lineage>
</organism>
<reference evidence="1 2" key="1">
    <citation type="submission" date="2022-09" db="EMBL/GenBank/DDBJ databases">
        <title>Genome sequencing of Flavivirga sp. MEBiC05379.</title>
        <authorList>
            <person name="Oh H.-M."/>
            <person name="Kwon K.K."/>
            <person name="Park M.J."/>
            <person name="Yang S.-H."/>
        </authorList>
    </citation>
    <scope>NUCLEOTIDE SEQUENCE [LARGE SCALE GENOMIC DNA]</scope>
    <source>
        <strain evidence="1 2">MEBiC05379</strain>
    </source>
</reference>
<gene>
    <name evidence="1" type="ORF">N1F79_13740</name>
</gene>
<accession>A0ABU7XUQ6</accession>
<comment type="caution">
    <text evidence="1">The sequence shown here is derived from an EMBL/GenBank/DDBJ whole genome shotgun (WGS) entry which is preliminary data.</text>
</comment>
<dbReference type="Proteomes" id="UP001337305">
    <property type="component" value="Unassembled WGS sequence"/>
</dbReference>
<sequence length="96" mass="10614">MKKAYVILITICTLTYSKANKTKDRILSNGFSLQCISARTLIAGIASSASCFSQVKSLYAKIITRAKNLGNRDWLYGKINQKISPIMLEGGIKCHQ</sequence>
<proteinExistence type="predicted"/>